<dbReference type="PANTHER" id="PTHR36770:SF1">
    <property type="entry name" value="PHOTOSYSTEM I ASSEMBLY FACTOR PSA3, CHLOROPLASTIC"/>
    <property type="match status" value="1"/>
</dbReference>
<accession>A0A699Z273</accession>
<dbReference type="EMBL" id="BLLF01000574">
    <property type="protein sequence ID" value="GFH13094.1"/>
    <property type="molecule type" value="Genomic_DNA"/>
</dbReference>
<evidence type="ECO:0000313" key="2">
    <source>
        <dbReference type="Proteomes" id="UP000485058"/>
    </source>
</evidence>
<reference evidence="1 2" key="1">
    <citation type="submission" date="2020-02" db="EMBL/GenBank/DDBJ databases">
        <title>Draft genome sequence of Haematococcus lacustris strain NIES-144.</title>
        <authorList>
            <person name="Morimoto D."/>
            <person name="Nakagawa S."/>
            <person name="Yoshida T."/>
            <person name="Sawayama S."/>
        </authorList>
    </citation>
    <scope>NUCLEOTIDE SEQUENCE [LARGE SCALE GENOMIC DNA]</scope>
    <source>
        <strain evidence="1 2">NIES-144</strain>
    </source>
</reference>
<proteinExistence type="predicted"/>
<dbReference type="InterPro" id="IPR037736">
    <property type="entry name" value="PSA3"/>
</dbReference>
<gene>
    <name evidence="1" type="ORF">HaLaN_08905</name>
</gene>
<dbReference type="Proteomes" id="UP000485058">
    <property type="component" value="Unassembled WGS sequence"/>
</dbReference>
<protein>
    <submittedName>
        <fullName evidence="1">Uncharacterized protein</fullName>
    </submittedName>
</protein>
<sequence>MLWMTSIGLGLIKAKDIMGTARRLRVTQDVEVEIDRFENACAAARQKYDMMAPPEASVEERVTTAVDALCVLCLGLRDGEVPDADDARRLVDIVVGCVPLATADFVAAVVAQRGMRAAAYA</sequence>
<dbReference type="AlphaFoldDB" id="A0A699Z273"/>
<dbReference type="PANTHER" id="PTHR36770">
    <property type="entry name" value="PHOTOSYSTEM I ASSEMBLY FACTOR PSA3, CHLOROPLASTIC"/>
    <property type="match status" value="1"/>
</dbReference>
<organism evidence="1 2">
    <name type="scientific">Haematococcus lacustris</name>
    <name type="common">Green alga</name>
    <name type="synonym">Haematococcus pluvialis</name>
    <dbReference type="NCBI Taxonomy" id="44745"/>
    <lineage>
        <taxon>Eukaryota</taxon>
        <taxon>Viridiplantae</taxon>
        <taxon>Chlorophyta</taxon>
        <taxon>core chlorophytes</taxon>
        <taxon>Chlorophyceae</taxon>
        <taxon>CS clade</taxon>
        <taxon>Chlamydomonadales</taxon>
        <taxon>Haematococcaceae</taxon>
        <taxon>Haematococcus</taxon>
    </lineage>
</organism>
<comment type="caution">
    <text evidence="1">The sequence shown here is derived from an EMBL/GenBank/DDBJ whole genome shotgun (WGS) entry which is preliminary data.</text>
</comment>
<name>A0A699Z273_HAELA</name>
<evidence type="ECO:0000313" key="1">
    <source>
        <dbReference type="EMBL" id="GFH13094.1"/>
    </source>
</evidence>
<dbReference type="GO" id="GO:0048564">
    <property type="term" value="P:photosystem I assembly"/>
    <property type="evidence" value="ECO:0007669"/>
    <property type="project" value="InterPro"/>
</dbReference>
<keyword evidence="2" id="KW-1185">Reference proteome</keyword>